<proteinExistence type="predicted"/>
<sequence>MHRGHAVICDGSGTVLEAWGNPDAVIFPRSSAKMIQALPLLETGAGRDLTSRHLALACASHRGLPRHAQLAAAWLSDMGLSDDDLRCGAHAPFDREAADDLVRAKTSACQVHNNCSGKHCGFLMVGQKLGGGPDYVAPDHPVQRAVLQTFEEVTGTDSPGIGIDGCSAPNPATPLRAFGAAMGKFARAPQGNDPRAQAMTRLIDAMATHPDLVAGPGAACTEIMGALAGRGVVKTGAEGVYIAILPDLDRGIAVKISDGTTRASEAVIAALLVHLGALAPTEPVVTRLTHGPMRNVRGTETGHLRVTL</sequence>
<dbReference type="EMBL" id="BPFH01000007">
    <property type="protein sequence ID" value="GIT96632.1"/>
    <property type="molecule type" value="Genomic_DNA"/>
</dbReference>
<comment type="caution">
    <text evidence="1">The sequence shown here is derived from an EMBL/GenBank/DDBJ whole genome shotgun (WGS) entry which is preliminary data.</text>
</comment>
<evidence type="ECO:0000313" key="2">
    <source>
        <dbReference type="Proteomes" id="UP000786693"/>
    </source>
</evidence>
<dbReference type="Proteomes" id="UP000786693">
    <property type="component" value="Unassembled WGS sequence"/>
</dbReference>
<evidence type="ECO:0000313" key="1">
    <source>
        <dbReference type="EMBL" id="GIT96632.1"/>
    </source>
</evidence>
<accession>A0ABQ4NQG6</accession>
<dbReference type="InterPro" id="IPR010349">
    <property type="entry name" value="Asparaginase_II"/>
</dbReference>
<name>A0ABQ4NQG6_9RHOB</name>
<gene>
    <name evidence="1" type="ORF">JANAI62_32550</name>
</gene>
<evidence type="ECO:0008006" key="3">
    <source>
        <dbReference type="Google" id="ProtNLM"/>
    </source>
</evidence>
<dbReference type="Pfam" id="PF06089">
    <property type="entry name" value="Asparaginase_II"/>
    <property type="match status" value="1"/>
</dbReference>
<protein>
    <recommendedName>
        <fullName evidence="3">Asparaginase</fullName>
    </recommendedName>
</protein>
<reference evidence="1 2" key="1">
    <citation type="submission" date="2021-05" db="EMBL/GenBank/DDBJ databases">
        <title>Bacteria Genome sequencing.</title>
        <authorList>
            <person name="Takabe Y."/>
            <person name="Nakajima Y."/>
            <person name="Suzuki S."/>
            <person name="Shiozaki T."/>
        </authorList>
    </citation>
    <scope>NUCLEOTIDE SEQUENCE [LARGE SCALE GENOMIC DNA]</scope>
    <source>
        <strain evidence="1 2">AI_62</strain>
    </source>
</reference>
<organism evidence="1 2">
    <name type="scientific">Jannaschia pagri</name>
    <dbReference type="NCBI Taxonomy" id="2829797"/>
    <lineage>
        <taxon>Bacteria</taxon>
        <taxon>Pseudomonadati</taxon>
        <taxon>Pseudomonadota</taxon>
        <taxon>Alphaproteobacteria</taxon>
        <taxon>Rhodobacterales</taxon>
        <taxon>Roseobacteraceae</taxon>
        <taxon>Jannaschia</taxon>
    </lineage>
</organism>
<keyword evidence="2" id="KW-1185">Reference proteome</keyword>
<dbReference type="PANTHER" id="PTHR42110">
    <property type="entry name" value="L-ASPARAGINASE, PUTATIVE (AFU_ORTHOLOGUE AFUA_3G11890)-RELATED"/>
    <property type="match status" value="1"/>
</dbReference>
<dbReference type="PANTHER" id="PTHR42110:SF1">
    <property type="entry name" value="L-ASPARAGINASE, PUTATIVE (AFU_ORTHOLOGUE AFUA_3G11890)-RELATED"/>
    <property type="match status" value="1"/>
</dbReference>